<dbReference type="InterPro" id="IPR006665">
    <property type="entry name" value="OmpA-like"/>
</dbReference>
<dbReference type="InterPro" id="IPR006690">
    <property type="entry name" value="OMPA-like_CS"/>
</dbReference>
<dbReference type="PRINTS" id="PR01023">
    <property type="entry name" value="NAFLGMOTY"/>
</dbReference>
<dbReference type="KEGG" id="uru:DSM104443_03709"/>
<dbReference type="SUPFAM" id="SSF103088">
    <property type="entry name" value="OmpA-like"/>
    <property type="match status" value="1"/>
</dbReference>
<dbReference type="PANTHER" id="PTHR30329">
    <property type="entry name" value="STATOR ELEMENT OF FLAGELLAR MOTOR COMPLEX"/>
    <property type="match status" value="1"/>
</dbReference>
<keyword evidence="7" id="KW-0449">Lipoprotein</keyword>
<dbReference type="GO" id="GO:0009279">
    <property type="term" value="C:cell outer membrane"/>
    <property type="evidence" value="ECO:0007669"/>
    <property type="project" value="UniProtKB-SubCell"/>
</dbReference>
<protein>
    <submittedName>
        <fullName evidence="7">Peptidoglycan-associated lipoprotein</fullName>
    </submittedName>
</protein>
<evidence type="ECO:0000259" key="6">
    <source>
        <dbReference type="PROSITE" id="PS51123"/>
    </source>
</evidence>
<dbReference type="InterPro" id="IPR050330">
    <property type="entry name" value="Bact_OuterMem_StrucFunc"/>
</dbReference>
<gene>
    <name evidence="7" type="primary">pal_4</name>
    <name evidence="7" type="ORF">DSM104443_03709</name>
</gene>
<dbReference type="RefSeq" id="WP_171094976.1">
    <property type="nucleotide sequence ID" value="NZ_CP053069.1"/>
</dbReference>
<feature type="chain" id="PRO_5026722966" evidence="5">
    <location>
        <begin position="28"/>
        <end position="289"/>
    </location>
</feature>
<dbReference type="Pfam" id="PF00691">
    <property type="entry name" value="OmpA"/>
    <property type="match status" value="1"/>
</dbReference>
<evidence type="ECO:0000256" key="5">
    <source>
        <dbReference type="SAM" id="SignalP"/>
    </source>
</evidence>
<feature type="compositionally biased region" description="Basic and acidic residues" evidence="4">
    <location>
        <begin position="268"/>
        <end position="289"/>
    </location>
</feature>
<dbReference type="CDD" id="cd07185">
    <property type="entry name" value="OmpA_C-like"/>
    <property type="match status" value="1"/>
</dbReference>
<name>A0A6M4H0G4_9PROT</name>
<dbReference type="PANTHER" id="PTHR30329:SF20">
    <property type="entry name" value="EXPORTED PROTEIN"/>
    <property type="match status" value="1"/>
</dbReference>
<keyword evidence="8" id="KW-1185">Reference proteome</keyword>
<organism evidence="7 8">
    <name type="scientific">Usitatibacter rugosus</name>
    <dbReference type="NCBI Taxonomy" id="2732067"/>
    <lineage>
        <taxon>Bacteria</taxon>
        <taxon>Pseudomonadati</taxon>
        <taxon>Pseudomonadota</taxon>
        <taxon>Betaproteobacteria</taxon>
        <taxon>Nitrosomonadales</taxon>
        <taxon>Usitatibacteraceae</taxon>
        <taxon>Usitatibacter</taxon>
    </lineage>
</organism>
<proteinExistence type="predicted"/>
<keyword evidence="5" id="KW-0732">Signal</keyword>
<evidence type="ECO:0000256" key="3">
    <source>
        <dbReference type="PROSITE-ProRule" id="PRU00473"/>
    </source>
</evidence>
<dbReference type="Gene3D" id="3.30.1330.60">
    <property type="entry name" value="OmpA-like domain"/>
    <property type="match status" value="1"/>
</dbReference>
<dbReference type="AlphaFoldDB" id="A0A6M4H0G4"/>
<evidence type="ECO:0000256" key="1">
    <source>
        <dbReference type="ARBA" id="ARBA00004442"/>
    </source>
</evidence>
<evidence type="ECO:0000313" key="8">
    <source>
        <dbReference type="Proteomes" id="UP000501534"/>
    </source>
</evidence>
<reference evidence="7 8" key="1">
    <citation type="submission" date="2020-04" db="EMBL/GenBank/DDBJ databases">
        <title>Usitatibacter rugosus gen. nov., sp. nov. and Usitatibacter palustris sp. nov., novel members of Usitatibacteraceae fam. nov. within the order Nitrosomonadales isolated from soil.</title>
        <authorList>
            <person name="Huber K.J."/>
            <person name="Neumann-Schaal M."/>
            <person name="Geppert A."/>
            <person name="Luckner M."/>
            <person name="Wanner G."/>
            <person name="Overmann J."/>
        </authorList>
    </citation>
    <scope>NUCLEOTIDE SEQUENCE [LARGE SCALE GENOMIC DNA]</scope>
    <source>
        <strain evidence="7 8">0125_3</strain>
    </source>
</reference>
<sequence length="289" mass="31145">MSLLARRLFRPFLLAFGALALASAALAAEDARGAKDHPLLTRYPGSHIVEYEKNYNSVEFATGTANGEPKRKAVEGDATVLTYFHNDVDKQPSALQVIRNYQNAVKAIGGEVVYERLPRDGDGGETTLRVATGGKEVWVRLEPGIFSAPTQSYKLWVVEVAAMQQVVTANKLLDELNRNGFIALYIPFDTGKWDLKPEGKAAVAEIVAALKSSSALRISIEGHTDNVGTAAANKALSEKRAQSVMAAVVAGGVDAKRLAAAGFGQEKPIADNRSEEGRAKNRRVELVKK</sequence>
<dbReference type="InterPro" id="IPR006664">
    <property type="entry name" value="OMP_bac"/>
</dbReference>
<comment type="subcellular location">
    <subcellularLocation>
        <location evidence="1">Cell outer membrane</location>
    </subcellularLocation>
</comment>
<evidence type="ECO:0000256" key="2">
    <source>
        <dbReference type="ARBA" id="ARBA00023136"/>
    </source>
</evidence>
<dbReference type="PROSITE" id="PS01068">
    <property type="entry name" value="OMPA_1"/>
    <property type="match status" value="1"/>
</dbReference>
<accession>A0A6M4H0G4</accession>
<dbReference type="EMBL" id="CP053069">
    <property type="protein sequence ID" value="QJR12618.1"/>
    <property type="molecule type" value="Genomic_DNA"/>
</dbReference>
<feature type="domain" description="OmpA-like" evidence="6">
    <location>
        <begin position="175"/>
        <end position="289"/>
    </location>
</feature>
<dbReference type="PROSITE" id="PS51123">
    <property type="entry name" value="OMPA_2"/>
    <property type="match status" value="1"/>
</dbReference>
<evidence type="ECO:0000313" key="7">
    <source>
        <dbReference type="EMBL" id="QJR12618.1"/>
    </source>
</evidence>
<keyword evidence="2 3" id="KW-0472">Membrane</keyword>
<feature type="signal peptide" evidence="5">
    <location>
        <begin position="1"/>
        <end position="27"/>
    </location>
</feature>
<evidence type="ECO:0000256" key="4">
    <source>
        <dbReference type="SAM" id="MobiDB-lite"/>
    </source>
</evidence>
<dbReference type="PRINTS" id="PR01021">
    <property type="entry name" value="OMPADOMAIN"/>
</dbReference>
<dbReference type="Proteomes" id="UP000501534">
    <property type="component" value="Chromosome"/>
</dbReference>
<feature type="region of interest" description="Disordered" evidence="4">
    <location>
        <begin position="267"/>
        <end position="289"/>
    </location>
</feature>
<dbReference type="InterPro" id="IPR036737">
    <property type="entry name" value="OmpA-like_sf"/>
</dbReference>